<comment type="caution">
    <text evidence="1">The sequence shown here is derived from an EMBL/GenBank/DDBJ whole genome shotgun (WGS) entry which is preliminary data.</text>
</comment>
<sequence>MLTDEQRQELSDILRPVAPPREIADIYTPDQRRRLLDVVHSQGPWKLIIAQHFASADELMATMSGAFPEGFTPSLDLFLTPTFRGYLANYGTVLYPELHDCFYNADFIGHAKNYWNAQYAKPEMMLFNINGPCANRDPGHLDSPSFRGVRHENAPTWLCSVMGKSGLFTDYLIKMAQVITWFSLDEGSGFTYWPDGPLKAPARVLPPINNRGVVVQNEMMVHRGEANGPLDQQVPAGLAFDTVFAGDPADRDQWLLKNGDDVIARHHTDELRFLVHWSAEVFSDFDELKKNMDGTDDITIERAIGMMVDDLKGKGIALDVPSEPLHDPQFIAALNSAYDLGGPTSYPDEAPISAFQFA</sequence>
<name>A0A064CPF4_9MYCO</name>
<accession>A0A064CPF4</accession>
<dbReference type="OrthoDB" id="4507925at2"/>
<organism evidence="1 2">
    <name type="scientific">Mycolicibacterium aromaticivorans JS19b1 = JCM 16368</name>
    <dbReference type="NCBI Taxonomy" id="1440774"/>
    <lineage>
        <taxon>Bacteria</taxon>
        <taxon>Bacillati</taxon>
        <taxon>Actinomycetota</taxon>
        <taxon>Actinomycetes</taxon>
        <taxon>Mycobacteriales</taxon>
        <taxon>Mycobacteriaceae</taxon>
        <taxon>Mycolicibacterium</taxon>
    </lineage>
</organism>
<evidence type="ECO:0000313" key="2">
    <source>
        <dbReference type="Proteomes" id="UP000022835"/>
    </source>
</evidence>
<protein>
    <submittedName>
        <fullName evidence="1">Uncharacterized protein</fullName>
    </submittedName>
</protein>
<keyword evidence="2" id="KW-1185">Reference proteome</keyword>
<reference evidence="1" key="1">
    <citation type="submission" date="2014-05" db="EMBL/GenBank/DDBJ databases">
        <title>Genome sequence of Mycobacterium aromaticivorans strain JS19b1T (= DSM 45407T).</title>
        <authorList>
            <person name="Kwak Y."/>
            <person name="Park G.-S."/>
            <person name="Li Q.X."/>
            <person name="Lee S.-E."/>
            <person name="Shin J.-H."/>
        </authorList>
    </citation>
    <scope>NUCLEOTIDE SEQUENCE [LARGE SCALE GENOMIC DNA]</scope>
    <source>
        <strain evidence="1">JS19b1</strain>
    </source>
</reference>
<dbReference type="EMBL" id="JALN02000001">
    <property type="protein sequence ID" value="KDF02425.1"/>
    <property type="molecule type" value="Genomic_DNA"/>
</dbReference>
<dbReference type="STRING" id="1440774.Y900_026685"/>
<gene>
    <name evidence="1" type="ORF">Y900_026685</name>
</gene>
<proteinExistence type="predicted"/>
<dbReference type="AlphaFoldDB" id="A0A064CPF4"/>
<dbReference type="RefSeq" id="WP_036345310.1">
    <property type="nucleotide sequence ID" value="NZ_JALN02000001.1"/>
</dbReference>
<dbReference type="eggNOG" id="ENOG502ZAP9">
    <property type="taxonomic scope" value="Bacteria"/>
</dbReference>
<evidence type="ECO:0000313" key="1">
    <source>
        <dbReference type="EMBL" id="KDF02425.1"/>
    </source>
</evidence>
<dbReference type="Proteomes" id="UP000022835">
    <property type="component" value="Unassembled WGS sequence"/>
</dbReference>